<dbReference type="AlphaFoldDB" id="A0AAE6SIN2"/>
<dbReference type="REBASE" id="366179">
    <property type="entry name" value="AmeMC64ORF4055P"/>
</dbReference>
<evidence type="ECO:0000313" key="3">
    <source>
        <dbReference type="Proteomes" id="UP000463871"/>
    </source>
</evidence>
<accession>A0AAE6SIN2</accession>
<sequence>MYGVVQSINTDASALPHASSRVTPSKETWNVVLARANNCCEWNEGGQSCGLQEGDNDPIGGGTVKLTADHKTPHSINPNADPLNPDAWQALCGRHQVTKRNYWDSNTGKINTRAIVQAATRSEKEAVYADLKRYFGED</sequence>
<feature type="region of interest" description="Disordered" evidence="1">
    <location>
        <begin position="50"/>
        <end position="83"/>
    </location>
</feature>
<dbReference type="RefSeq" id="WP_161506904.1">
    <property type="nucleotide sequence ID" value="NZ_CAWPID010000001.1"/>
</dbReference>
<protein>
    <submittedName>
        <fullName evidence="2">Uncharacterized protein</fullName>
    </submittedName>
</protein>
<gene>
    <name evidence="2" type="ORF">GWI30_04060</name>
</gene>
<name>A0AAE6SIN2_AERME</name>
<proteinExistence type="predicted"/>
<dbReference type="Proteomes" id="UP000463871">
    <property type="component" value="Chromosome"/>
</dbReference>
<reference evidence="2 3" key="1">
    <citation type="submission" date="2020-01" db="EMBL/GenBank/DDBJ databases">
        <title>Complete genome of Aeromonas media MC64.</title>
        <authorList>
            <person name="Cao G."/>
            <person name="Fu J."/>
            <person name="Zhong C."/>
        </authorList>
    </citation>
    <scope>NUCLEOTIDE SEQUENCE [LARGE SCALE GENOMIC DNA]</scope>
    <source>
        <strain evidence="2 3">MC64</strain>
    </source>
</reference>
<evidence type="ECO:0000313" key="2">
    <source>
        <dbReference type="EMBL" id="QHQ50228.1"/>
    </source>
</evidence>
<organism evidence="2 3">
    <name type="scientific">Aeromonas media</name>
    <dbReference type="NCBI Taxonomy" id="651"/>
    <lineage>
        <taxon>Bacteria</taxon>
        <taxon>Pseudomonadati</taxon>
        <taxon>Pseudomonadota</taxon>
        <taxon>Gammaproteobacteria</taxon>
        <taxon>Aeromonadales</taxon>
        <taxon>Aeromonadaceae</taxon>
        <taxon>Aeromonas</taxon>
    </lineage>
</organism>
<evidence type="ECO:0000256" key="1">
    <source>
        <dbReference type="SAM" id="MobiDB-lite"/>
    </source>
</evidence>
<dbReference type="EMBL" id="CP047962">
    <property type="protein sequence ID" value="QHQ50228.1"/>
    <property type="molecule type" value="Genomic_DNA"/>
</dbReference>